<sequence length="152" mass="16557">MLNPLIAASGLLLLFAAPASPPEPLDWDVAAHLLQQQRITIHIPRLTVSRATIVVRTARPAALVEKKADDCVKMEDLAGFSVNRFDSVDLLLKNGALLRAKLGNDCPALGFYNGFYVKANKDKKMCAKRDSIRSRSGRQCAVQGFASLVPAR</sequence>
<dbReference type="Proteomes" id="UP000229081">
    <property type="component" value="Chromosome"/>
</dbReference>
<evidence type="ECO:0000256" key="1">
    <source>
        <dbReference type="SAM" id="SignalP"/>
    </source>
</evidence>
<proteinExistence type="predicted"/>
<dbReference type="KEGG" id="sphc:CVN68_12265"/>
<evidence type="ECO:0000313" key="3">
    <source>
        <dbReference type="Proteomes" id="UP000229081"/>
    </source>
</evidence>
<keyword evidence="1" id="KW-0732">Signal</keyword>
<gene>
    <name evidence="2" type="ORF">CVN68_12265</name>
</gene>
<organism evidence="2 3">
    <name type="scientific">Sphingomonas psychrotolerans</name>
    <dbReference type="NCBI Taxonomy" id="1327635"/>
    <lineage>
        <taxon>Bacteria</taxon>
        <taxon>Pseudomonadati</taxon>
        <taxon>Pseudomonadota</taxon>
        <taxon>Alphaproteobacteria</taxon>
        <taxon>Sphingomonadales</taxon>
        <taxon>Sphingomonadaceae</taxon>
        <taxon>Sphingomonas</taxon>
    </lineage>
</organism>
<feature type="signal peptide" evidence="1">
    <location>
        <begin position="1"/>
        <end position="19"/>
    </location>
</feature>
<evidence type="ECO:0000313" key="2">
    <source>
        <dbReference type="EMBL" id="ATY32652.1"/>
    </source>
</evidence>
<feature type="chain" id="PRO_5014978894" evidence="1">
    <location>
        <begin position="20"/>
        <end position="152"/>
    </location>
</feature>
<accession>A0A2K8MFI5</accession>
<protein>
    <submittedName>
        <fullName evidence="2">Uncharacterized protein</fullName>
    </submittedName>
</protein>
<reference evidence="2 3" key="1">
    <citation type="submission" date="2017-11" db="EMBL/GenBank/DDBJ databases">
        <title>Complete genome sequence of Sphingomonas sp. Strain Cra20, a psychrotolerant potential plant growth promoting rhizobacteria.</title>
        <authorList>
            <person name="Luo Y."/>
        </authorList>
    </citation>
    <scope>NUCLEOTIDE SEQUENCE [LARGE SCALE GENOMIC DNA]</scope>
    <source>
        <strain evidence="2 3">Cra20</strain>
    </source>
</reference>
<dbReference type="RefSeq" id="WP_100282459.1">
    <property type="nucleotide sequence ID" value="NZ_CP024923.1"/>
</dbReference>
<keyword evidence="3" id="KW-1185">Reference proteome</keyword>
<name>A0A2K8MFI5_9SPHN</name>
<dbReference type="AlphaFoldDB" id="A0A2K8MFI5"/>
<dbReference type="OrthoDB" id="7596012at2"/>
<dbReference type="EMBL" id="CP024923">
    <property type="protein sequence ID" value="ATY32652.1"/>
    <property type="molecule type" value="Genomic_DNA"/>
</dbReference>